<keyword evidence="2" id="KW-1185">Reference proteome</keyword>
<reference evidence="1" key="1">
    <citation type="submission" date="2020-08" db="EMBL/GenBank/DDBJ databases">
        <title>Multicomponent nature underlies the extraordinary mechanical properties of spider dragline silk.</title>
        <authorList>
            <person name="Kono N."/>
            <person name="Nakamura H."/>
            <person name="Mori M."/>
            <person name="Yoshida Y."/>
            <person name="Ohtoshi R."/>
            <person name="Malay A.D."/>
            <person name="Moran D.A.P."/>
            <person name="Tomita M."/>
            <person name="Numata K."/>
            <person name="Arakawa K."/>
        </authorList>
    </citation>
    <scope>NUCLEOTIDE SEQUENCE</scope>
</reference>
<dbReference type="Proteomes" id="UP000887013">
    <property type="component" value="Unassembled WGS sequence"/>
</dbReference>
<proteinExistence type="predicted"/>
<evidence type="ECO:0000313" key="1">
    <source>
        <dbReference type="EMBL" id="GFS97623.1"/>
    </source>
</evidence>
<sequence length="84" mass="9614">MSSLLAIAVEQHFSLFGSKRSLESHVYGDGKEKPPQSHSARLCRERFELLILEENGIRFSGVKYKLQKEECLFVSTLWNGMVLL</sequence>
<organism evidence="1 2">
    <name type="scientific">Nephila pilipes</name>
    <name type="common">Giant wood spider</name>
    <name type="synonym">Nephila maculata</name>
    <dbReference type="NCBI Taxonomy" id="299642"/>
    <lineage>
        <taxon>Eukaryota</taxon>
        <taxon>Metazoa</taxon>
        <taxon>Ecdysozoa</taxon>
        <taxon>Arthropoda</taxon>
        <taxon>Chelicerata</taxon>
        <taxon>Arachnida</taxon>
        <taxon>Araneae</taxon>
        <taxon>Araneomorphae</taxon>
        <taxon>Entelegynae</taxon>
        <taxon>Araneoidea</taxon>
        <taxon>Nephilidae</taxon>
        <taxon>Nephila</taxon>
    </lineage>
</organism>
<comment type="caution">
    <text evidence="1">The sequence shown here is derived from an EMBL/GenBank/DDBJ whole genome shotgun (WGS) entry which is preliminary data.</text>
</comment>
<dbReference type="EMBL" id="BMAW01054716">
    <property type="protein sequence ID" value="GFS97623.1"/>
    <property type="molecule type" value="Genomic_DNA"/>
</dbReference>
<evidence type="ECO:0000313" key="2">
    <source>
        <dbReference type="Proteomes" id="UP000887013"/>
    </source>
</evidence>
<protein>
    <submittedName>
        <fullName evidence="1">Uncharacterized protein</fullName>
    </submittedName>
</protein>
<name>A0A8X6N778_NEPPI</name>
<accession>A0A8X6N778</accession>
<dbReference type="AlphaFoldDB" id="A0A8X6N778"/>
<gene>
    <name evidence="1" type="ORF">NPIL_546121</name>
</gene>